<comment type="caution">
    <text evidence="5">The sequence shown here is derived from an EMBL/GenBank/DDBJ whole genome shotgun (WGS) entry which is preliminary data.</text>
</comment>
<gene>
    <name evidence="5" type="ORF">SCF082_LOCUS23875</name>
</gene>
<evidence type="ECO:0000313" key="5">
    <source>
        <dbReference type="EMBL" id="CAK9041293.1"/>
    </source>
</evidence>
<keyword evidence="2" id="KW-0223">Dioxygenase</keyword>
<comment type="cofactor">
    <cofactor evidence="1">
        <name>L-ascorbate</name>
        <dbReference type="ChEBI" id="CHEBI:38290"/>
    </cofactor>
</comment>
<evidence type="ECO:0000256" key="3">
    <source>
        <dbReference type="ARBA" id="ARBA00023002"/>
    </source>
</evidence>
<dbReference type="SUPFAM" id="SSF51197">
    <property type="entry name" value="Clavaminate synthase-like"/>
    <property type="match status" value="1"/>
</dbReference>
<feature type="domain" description="Prolyl 4-hydroxylase alpha subunit" evidence="4">
    <location>
        <begin position="128"/>
        <end position="321"/>
    </location>
</feature>
<accession>A0ABP0LQ20</accession>
<dbReference type="InterPro" id="IPR006620">
    <property type="entry name" value="Pro_4_hyd_alph"/>
</dbReference>
<proteinExistence type="predicted"/>
<evidence type="ECO:0000259" key="4">
    <source>
        <dbReference type="SMART" id="SM00702"/>
    </source>
</evidence>
<name>A0ABP0LQ20_9DINO</name>
<evidence type="ECO:0000256" key="1">
    <source>
        <dbReference type="ARBA" id="ARBA00001961"/>
    </source>
</evidence>
<keyword evidence="6" id="KW-1185">Reference proteome</keyword>
<keyword evidence="3" id="KW-0560">Oxidoreductase</keyword>
<reference evidence="5 6" key="1">
    <citation type="submission" date="2024-02" db="EMBL/GenBank/DDBJ databases">
        <authorList>
            <person name="Chen Y."/>
            <person name="Shah S."/>
            <person name="Dougan E. K."/>
            <person name="Thang M."/>
            <person name="Chan C."/>
        </authorList>
    </citation>
    <scope>NUCLEOTIDE SEQUENCE [LARGE SCALE GENOMIC DNA]</scope>
</reference>
<dbReference type="Gene3D" id="2.60.120.620">
    <property type="entry name" value="q2cbj1_9rhob like domain"/>
    <property type="match status" value="1"/>
</dbReference>
<dbReference type="SMART" id="SM00702">
    <property type="entry name" value="P4Hc"/>
    <property type="match status" value="1"/>
</dbReference>
<dbReference type="Proteomes" id="UP001642464">
    <property type="component" value="Unassembled WGS sequence"/>
</dbReference>
<organism evidence="5 6">
    <name type="scientific">Durusdinium trenchii</name>
    <dbReference type="NCBI Taxonomy" id="1381693"/>
    <lineage>
        <taxon>Eukaryota</taxon>
        <taxon>Sar</taxon>
        <taxon>Alveolata</taxon>
        <taxon>Dinophyceae</taxon>
        <taxon>Suessiales</taxon>
        <taxon>Symbiodiniaceae</taxon>
        <taxon>Durusdinium</taxon>
    </lineage>
</organism>
<evidence type="ECO:0000313" key="6">
    <source>
        <dbReference type="Proteomes" id="UP001642464"/>
    </source>
</evidence>
<dbReference type="EMBL" id="CAXAMM010017502">
    <property type="protein sequence ID" value="CAK9041293.1"/>
    <property type="molecule type" value="Genomic_DNA"/>
</dbReference>
<protein>
    <recommendedName>
        <fullName evidence="4">Prolyl 4-hydroxylase alpha subunit domain-containing protein</fullName>
    </recommendedName>
</protein>
<evidence type="ECO:0000256" key="2">
    <source>
        <dbReference type="ARBA" id="ARBA00022964"/>
    </source>
</evidence>
<sequence>MTVCPDLQPGATVWCLLRPPYGVPTTVEAIVVQPGALQSILACPLQHQGEGVKINGSNIAFYLVDNRHLHFSTADSQARRIGESCVTTLCSCFAETSDAIFMPAGEESSLSFPIEVRLARDHKLFLWNSVLVVPGFFSREECHIFMDAADRAASAGTAAGNYSNQPGLNRYPIKKLDLEAQMLSDSLFQDRLLPFLEHTPFACELFGAESLKELKAFFSPGEPAVNRYITGGGIAPHMDREQLTLNVLLSEADAFQGGGTAFWPQTRSDAKASMEKVDEEEEDMVVLRPLQGTAILFNGQVTHAGRAVTAGIRHAYVASFSLVCLE</sequence>